<dbReference type="SMART" id="SM00220">
    <property type="entry name" value="S_TKc"/>
    <property type="match status" value="1"/>
</dbReference>
<evidence type="ECO:0000256" key="5">
    <source>
        <dbReference type="SAM" id="Phobius"/>
    </source>
</evidence>
<proteinExistence type="inferred from homology"/>
<dbReference type="EMBL" id="JAVSGH010000044">
    <property type="protein sequence ID" value="MDT3728119.1"/>
    <property type="molecule type" value="Genomic_DNA"/>
</dbReference>
<evidence type="ECO:0000256" key="1">
    <source>
        <dbReference type="ARBA" id="ARBA00008874"/>
    </source>
</evidence>
<keyword evidence="5" id="KW-1133">Transmembrane helix</keyword>
<dbReference type="Proteomes" id="UP001181313">
    <property type="component" value="Unassembled WGS sequence"/>
</dbReference>
<feature type="region of interest" description="Disordered" evidence="4">
    <location>
        <begin position="63"/>
        <end position="86"/>
    </location>
</feature>
<dbReference type="PROSITE" id="PS50011">
    <property type="entry name" value="PROTEIN_KINASE_DOM"/>
    <property type="match status" value="1"/>
</dbReference>
<feature type="region of interest" description="Disordered" evidence="4">
    <location>
        <begin position="311"/>
        <end position="504"/>
    </location>
</feature>
<keyword evidence="7" id="KW-0418">Kinase</keyword>
<dbReference type="Gene3D" id="1.10.510.10">
    <property type="entry name" value="Transferase(Phosphotransferase) domain 1"/>
    <property type="match status" value="2"/>
</dbReference>
<dbReference type="PANTHER" id="PTHR45832">
    <property type="entry name" value="SERINE/THREONINE-PROTEIN KINASE SAMKA-RELATED-RELATED"/>
    <property type="match status" value="1"/>
</dbReference>
<feature type="transmembrane region" description="Helical" evidence="5">
    <location>
        <begin position="680"/>
        <end position="700"/>
    </location>
</feature>
<evidence type="ECO:0000256" key="3">
    <source>
        <dbReference type="ARBA" id="ARBA00022840"/>
    </source>
</evidence>
<dbReference type="GO" id="GO:0016301">
    <property type="term" value="F:kinase activity"/>
    <property type="evidence" value="ECO:0007669"/>
    <property type="project" value="UniProtKB-KW"/>
</dbReference>
<dbReference type="Pfam" id="PF00069">
    <property type="entry name" value="Pkinase"/>
    <property type="match status" value="1"/>
</dbReference>
<feature type="compositionally biased region" description="Low complexity" evidence="4">
    <location>
        <begin position="404"/>
        <end position="421"/>
    </location>
</feature>
<feature type="region of interest" description="Disordered" evidence="4">
    <location>
        <begin position="206"/>
        <end position="245"/>
    </location>
</feature>
<feature type="compositionally biased region" description="Basic residues" evidence="4">
    <location>
        <begin position="651"/>
        <end position="668"/>
    </location>
</feature>
<dbReference type="InterPro" id="IPR051931">
    <property type="entry name" value="PAK3-like"/>
</dbReference>
<feature type="compositionally biased region" description="Low complexity" evidence="4">
    <location>
        <begin position="494"/>
        <end position="503"/>
    </location>
</feature>
<evidence type="ECO:0000313" key="8">
    <source>
        <dbReference type="Proteomes" id="UP001181313"/>
    </source>
</evidence>
<feature type="compositionally biased region" description="Pro residues" evidence="4">
    <location>
        <begin position="379"/>
        <end position="388"/>
    </location>
</feature>
<evidence type="ECO:0000256" key="4">
    <source>
        <dbReference type="SAM" id="MobiDB-lite"/>
    </source>
</evidence>
<dbReference type="InterPro" id="IPR000719">
    <property type="entry name" value="Prot_kinase_dom"/>
</dbReference>
<keyword evidence="7" id="KW-0808">Transferase</keyword>
<sequence>MDDYAGRVLADRYRLPLPPSDEYELTESRAFDTYSGQEVLVRQVPLPEVVEAEVLDAEGLPEGFTARDGARRGRGVPGGGQGAVRRPADPVVRRAVEAAQAAAALPDHPRLDQVFDVFAEGGSLWIVSEYVAARPLAALLAEKPLSPYRAAEVASDVLTALRVLHSHGWVHRNITARTVLVCEDGRVMLTGLAVGAAEEALCGYDPVPPADDDEPEPGAALEALGPGTGDGAGRGPAWPPGFTADPDAARRAAIEARAGRLPGGGGTGGPADLSPVVAPRALDSAGDVRAARAGAIAAYRAGARAAARVQEAQQGSRALPGARPAPEEGAEQRASAPPGQIADPYGVAASGWHGAAPRTGAQAGGTPASAASASAAPAAPGPAAPGPAAPGSAAPGPAAPGPAAPGSAAPGPAAPGSAAPGPAAPGPAAPGSAAPGPAAPGPAAPGSAAPGPAAPGPAAPGSAAPGPAAPGSAAPELAAPPGRWDEPAPHAPARRGPATALAAERARQARMAVVGPVTERWAPEQAGPVHENWQLAPPIGPVTDLWALGALLFRAVQGHAPYPEESTAELVQMVCAEPPAFAEECGPLRPVVESLLRQDPTERPDFEELRGWLRSLVRSAPEPEAGLNVITAPPVDAGRLPVIRRRGELVRRRRAGLPAQHGRHKRPAPRAGSPRRLGRSLLLLVLLAMAAAIAYAVLFMPEAGEETTGPPSAGRTPAAGGAAPSSSGDARPDGSNSPGGDGGPSAPEESASTKTRTTGPDVADGFTLRKDPEGFEVAVAEGWQRTGKNGSGQVVYSKGDFELVVVPGRDSVQQFGGDPMAYQRDAERELQPYRDSSWATSTGLKTIEVGGRVMAEGQFTWTGDRGELYVRNLAALIDGRYHVLQVRGPDGERDEVTRLYEQAAATYRHTG</sequence>
<dbReference type="RefSeq" id="WP_337675168.1">
    <property type="nucleotide sequence ID" value="NZ_JAVSGH010000044.1"/>
</dbReference>
<feature type="compositionally biased region" description="Low complexity" evidence="4">
    <location>
        <begin position="360"/>
        <end position="378"/>
    </location>
</feature>
<organism evidence="7 8">
    <name type="scientific">Streptomyces althioticus subsp. attaecolombicae</name>
    <dbReference type="NCBI Taxonomy" id="3075534"/>
    <lineage>
        <taxon>Bacteria</taxon>
        <taxon>Bacillati</taxon>
        <taxon>Actinomycetota</taxon>
        <taxon>Actinomycetes</taxon>
        <taxon>Kitasatosporales</taxon>
        <taxon>Streptomycetaceae</taxon>
        <taxon>Streptomyces</taxon>
        <taxon>Streptomyces althioticus group</taxon>
    </lineage>
</organism>
<name>A0ABU3I5A0_9ACTN</name>
<comment type="similarity">
    <text evidence="1">Belongs to the protein kinase superfamily. STE Ser/Thr protein kinase family. STE20 subfamily.</text>
</comment>
<feature type="domain" description="Protein kinase" evidence="6">
    <location>
        <begin position="1"/>
        <end position="613"/>
    </location>
</feature>
<keyword evidence="2" id="KW-0547">Nucleotide-binding</keyword>
<feature type="compositionally biased region" description="Low complexity" evidence="4">
    <location>
        <begin position="459"/>
        <end position="482"/>
    </location>
</feature>
<reference evidence="7" key="1">
    <citation type="submission" date="2024-05" db="EMBL/GenBank/DDBJ databases">
        <title>30 novel species of actinomycetes from the DSMZ collection.</title>
        <authorList>
            <person name="Nouioui I."/>
        </authorList>
    </citation>
    <scope>NUCLEOTIDE SEQUENCE</scope>
    <source>
        <strain evidence="7">DSM 41972</strain>
    </source>
</reference>
<evidence type="ECO:0000259" key="6">
    <source>
        <dbReference type="PROSITE" id="PS50011"/>
    </source>
</evidence>
<evidence type="ECO:0000256" key="2">
    <source>
        <dbReference type="ARBA" id="ARBA00022741"/>
    </source>
</evidence>
<dbReference type="PANTHER" id="PTHR45832:SF22">
    <property type="entry name" value="SERINE_THREONINE-PROTEIN KINASE SAMKA-RELATED"/>
    <property type="match status" value="1"/>
</dbReference>
<feature type="region of interest" description="Disordered" evidence="4">
    <location>
        <begin position="704"/>
        <end position="770"/>
    </location>
</feature>
<gene>
    <name evidence="7" type="ORF">ROS62_25880</name>
</gene>
<dbReference type="SUPFAM" id="SSF56112">
    <property type="entry name" value="Protein kinase-like (PK-like)"/>
    <property type="match status" value="1"/>
</dbReference>
<dbReference type="InterPro" id="IPR011009">
    <property type="entry name" value="Kinase-like_dom_sf"/>
</dbReference>
<feature type="compositionally biased region" description="Low complexity" evidence="4">
    <location>
        <begin position="708"/>
        <end position="736"/>
    </location>
</feature>
<protein>
    <submittedName>
        <fullName evidence="7">Protein kinase</fullName>
    </submittedName>
</protein>
<accession>A0ABU3I5A0</accession>
<feature type="region of interest" description="Disordered" evidence="4">
    <location>
        <begin position="651"/>
        <end position="674"/>
    </location>
</feature>
<keyword evidence="3" id="KW-0067">ATP-binding</keyword>
<keyword evidence="8" id="KW-1185">Reference proteome</keyword>
<keyword evidence="5" id="KW-0472">Membrane</keyword>
<comment type="caution">
    <text evidence="7">The sequence shown here is derived from an EMBL/GenBank/DDBJ whole genome shotgun (WGS) entry which is preliminary data.</text>
</comment>
<keyword evidence="5" id="KW-0812">Transmembrane</keyword>
<evidence type="ECO:0000313" key="7">
    <source>
        <dbReference type="EMBL" id="MDT3728119.1"/>
    </source>
</evidence>